<dbReference type="SUPFAM" id="SSF51306">
    <property type="entry name" value="LexA/Signal peptidase"/>
    <property type="match status" value="1"/>
</dbReference>
<dbReference type="RefSeq" id="WP_106165008.1">
    <property type="nucleotide sequence ID" value="NZ_JBLWXK010000015.1"/>
</dbReference>
<dbReference type="EMBL" id="PVUF01000014">
    <property type="protein sequence ID" value="PRZ45588.1"/>
    <property type="molecule type" value="Genomic_DNA"/>
</dbReference>
<evidence type="ECO:0000313" key="2">
    <source>
        <dbReference type="EMBL" id="PRZ45588.1"/>
    </source>
</evidence>
<dbReference type="OrthoDB" id="7475540at2"/>
<dbReference type="InterPro" id="IPR036286">
    <property type="entry name" value="LexA/Signal_pep-like_sf"/>
</dbReference>
<gene>
    <name evidence="2" type="ORF">CLV89_11439</name>
</gene>
<reference evidence="2 3" key="1">
    <citation type="submission" date="2018-03" db="EMBL/GenBank/DDBJ databases">
        <title>Genomic Encyclopedia of Archaeal and Bacterial Type Strains, Phase II (KMG-II): from individual species to whole genera.</title>
        <authorList>
            <person name="Goeker M."/>
        </authorList>
    </citation>
    <scope>NUCLEOTIDE SEQUENCE [LARGE SCALE GENOMIC DNA]</scope>
    <source>
        <strain evidence="2 3">DSM 25328</strain>
    </source>
</reference>
<dbReference type="GO" id="GO:0004252">
    <property type="term" value="F:serine-type endopeptidase activity"/>
    <property type="evidence" value="ECO:0007669"/>
    <property type="project" value="InterPro"/>
</dbReference>
<protein>
    <submittedName>
        <fullName evidence="2">Type IV secretory pathway protease TraF</fullName>
    </submittedName>
</protein>
<dbReference type="Pfam" id="PF10502">
    <property type="entry name" value="Peptidase_S26"/>
    <property type="match status" value="1"/>
</dbReference>
<dbReference type="GO" id="GO:0006465">
    <property type="term" value="P:signal peptide processing"/>
    <property type="evidence" value="ECO:0007669"/>
    <property type="project" value="InterPro"/>
</dbReference>
<proteinExistence type="predicted"/>
<organism evidence="2 3">
    <name type="scientific">Tritonibacter scottomollicae</name>
    <name type="common">Epibacterium scottomollicae</name>
    <dbReference type="NCBI Taxonomy" id="483013"/>
    <lineage>
        <taxon>Bacteria</taxon>
        <taxon>Pseudomonadati</taxon>
        <taxon>Pseudomonadota</taxon>
        <taxon>Alphaproteobacteria</taxon>
        <taxon>Rhodobacterales</taxon>
        <taxon>Paracoccaceae</taxon>
        <taxon>Tritonibacter</taxon>
    </lineage>
</organism>
<accession>A0A2T1AB54</accession>
<evidence type="ECO:0000313" key="3">
    <source>
        <dbReference type="Proteomes" id="UP000237718"/>
    </source>
</evidence>
<sequence length="170" mass="18580">MRRSNLLWIVPSLAFCAVGYYGLAFGRLTLNASDSLQGNAYAMVTWPLDIRPGTIAAIKLPEVLRDKFDGHELYLTKRIVGIAGDPVSVKGNTFCVNDSCVEGQLKDGKLVSPLWQGDVVPDGMIAVFGDSADSLDSRYAVIGPRPVDDVIATGIEIVFPHWTELAERWK</sequence>
<keyword evidence="2" id="KW-0645">Protease</keyword>
<evidence type="ECO:0000259" key="1">
    <source>
        <dbReference type="Pfam" id="PF10502"/>
    </source>
</evidence>
<comment type="caution">
    <text evidence="2">The sequence shown here is derived from an EMBL/GenBank/DDBJ whole genome shotgun (WGS) entry which is preliminary data.</text>
</comment>
<keyword evidence="2" id="KW-0378">Hydrolase</keyword>
<name>A0A2T1AB54_TRISK</name>
<dbReference type="AlphaFoldDB" id="A0A2T1AB54"/>
<dbReference type="InterPro" id="IPR019533">
    <property type="entry name" value="Peptidase_S26"/>
</dbReference>
<dbReference type="Gene3D" id="2.10.109.10">
    <property type="entry name" value="Umud Fragment, subunit A"/>
    <property type="match status" value="1"/>
</dbReference>
<feature type="domain" description="Peptidase S26" evidence="1">
    <location>
        <begin position="15"/>
        <end position="154"/>
    </location>
</feature>
<dbReference type="Proteomes" id="UP000237718">
    <property type="component" value="Unassembled WGS sequence"/>
</dbReference>